<dbReference type="PANTHER" id="PTHR46361">
    <property type="entry name" value="ELECTRON CARRIER/ PROTEIN DISULFIDE OXIDOREDUCTASE"/>
    <property type="match status" value="1"/>
</dbReference>
<protein>
    <recommendedName>
        <fullName evidence="1">DUF547 domain-containing protein</fullName>
    </recommendedName>
</protein>
<comment type="caution">
    <text evidence="2">The sequence shown here is derived from an EMBL/GenBank/DDBJ whole genome shotgun (WGS) entry which is preliminary data.</text>
</comment>
<dbReference type="EMBL" id="LRDB01000001">
    <property type="protein sequence ID" value="KYG83887.1"/>
    <property type="molecule type" value="Genomic_DNA"/>
</dbReference>
<proteinExistence type="predicted"/>
<feature type="domain" description="DUF547" evidence="1">
    <location>
        <begin position="78"/>
        <end position="193"/>
    </location>
</feature>
<dbReference type="OrthoDB" id="526867at2"/>
<evidence type="ECO:0000313" key="3">
    <source>
        <dbReference type="Proteomes" id="UP000075615"/>
    </source>
</evidence>
<dbReference type="InterPro" id="IPR006869">
    <property type="entry name" value="DUF547"/>
</dbReference>
<name>A0A150XYQ3_9BACT</name>
<dbReference type="PANTHER" id="PTHR46361:SF3">
    <property type="entry name" value="ELECTRON CARRIER_ PROTEIN DISULFIDE OXIDOREDUCTASE"/>
    <property type="match status" value="1"/>
</dbReference>
<evidence type="ECO:0000313" key="2">
    <source>
        <dbReference type="EMBL" id="KYG83887.1"/>
    </source>
</evidence>
<accession>A0A150XYQ3</accession>
<dbReference type="AlphaFoldDB" id="A0A150XYQ3"/>
<dbReference type="STRING" id="296218.AWN68_00905"/>
<dbReference type="Pfam" id="PF04784">
    <property type="entry name" value="DUF547"/>
    <property type="match status" value="1"/>
</dbReference>
<evidence type="ECO:0000259" key="1">
    <source>
        <dbReference type="Pfam" id="PF04784"/>
    </source>
</evidence>
<sequence>MKRSINISVFFLFLALTSCTNEKATVVGDGPAPSHGTWDELLKEYVNEDGFIDYKGIISERVKFESYLDLLSNNAPANSWSENEKLAYWINVYNAFTVKLIIDNYPLTSIKDLNPTLSIPTVNTVWTKEWFKIGGENFSLDRVEHKILRDEFEEPRIHFAINCASFSCPVLRAEAFKAEKIEAQLTEQARLFINDPQRNKITENAVELSKIFSWFGGDFKKGQTLIQFLNKYSEVKISDNAEVDFMDYQWSLNDASKK</sequence>
<dbReference type="Proteomes" id="UP000075615">
    <property type="component" value="Unassembled WGS sequence"/>
</dbReference>
<dbReference type="PROSITE" id="PS51257">
    <property type="entry name" value="PROKAR_LIPOPROTEIN"/>
    <property type="match status" value="1"/>
</dbReference>
<organism evidence="2 3">
    <name type="scientific">Roseivirga echinicomitans</name>
    <dbReference type="NCBI Taxonomy" id="296218"/>
    <lineage>
        <taxon>Bacteria</taxon>
        <taxon>Pseudomonadati</taxon>
        <taxon>Bacteroidota</taxon>
        <taxon>Cytophagia</taxon>
        <taxon>Cytophagales</taxon>
        <taxon>Roseivirgaceae</taxon>
        <taxon>Roseivirga</taxon>
    </lineage>
</organism>
<gene>
    <name evidence="2" type="ORF">AWN68_00905</name>
</gene>
<reference evidence="2 3" key="1">
    <citation type="submission" date="2016-01" db="EMBL/GenBank/DDBJ databases">
        <title>Genome sequencing of Roseivirga echinicomitans KMM 6058.</title>
        <authorList>
            <person name="Selvaratnam C."/>
            <person name="Thevarajoo S."/>
            <person name="Goh K.M."/>
            <person name="Ee R."/>
            <person name="Chan K.-G."/>
            <person name="Chong C.S."/>
        </authorList>
    </citation>
    <scope>NUCLEOTIDE SEQUENCE [LARGE SCALE GENOMIC DNA]</scope>
    <source>
        <strain evidence="2 3">KMM 6058</strain>
    </source>
</reference>
<keyword evidence="3" id="KW-1185">Reference proteome</keyword>